<sequence length="487" mass="55910">MSVVLEPGKAGKLTGTTPWFTGDVAAERVPEKYRLDRAFVPKARYLDPEFLQLELDKLFTRTWLMACRLEELAGVGSYVEYEIGAHSILIVRESKDSVQAYFNACRHRGTRLAKDRGRVGSIICPFHGWRWNLDGSIRLVLDREEFVPRSDDDLGLVKVRTETWAGFVFINMDPNAVPLLEYLDPIPRIFEPFHYENMRIRWQKGIILPCNWKTALDGFLEAYHVAGTHPQLFRLDKSNDNLLSMKELENRVWSPTTTYERHAHYSSLGQKKSETTEDNATKDPLKRTTEGQIDPREAFALSVQYIFDDMGGLENERSWRAAEQLKTTDLPEGMTPGDLFMQLYQDLVISEGYAWQDISPQQWSEAGTAWNVFPNTILLPNQGSSFMYRARPNGSDPDSCLFEIFALDQVAIADYDKKHQHTPQIFEDYHDAALGQVFNQDMANAKEVTVGMHSPSFDGHRLSEAQEMTIYNHHRVADRFIWADRDA</sequence>
<evidence type="ECO:0000256" key="6">
    <source>
        <dbReference type="ARBA" id="ARBA00023014"/>
    </source>
</evidence>
<evidence type="ECO:0000313" key="10">
    <source>
        <dbReference type="EMBL" id="MQY21514.1"/>
    </source>
</evidence>
<evidence type="ECO:0000256" key="3">
    <source>
        <dbReference type="ARBA" id="ARBA00022723"/>
    </source>
</evidence>
<keyword evidence="10" id="KW-0223">Dioxygenase</keyword>
<keyword evidence="3" id="KW-0479">Metal-binding</keyword>
<dbReference type="InterPro" id="IPR036922">
    <property type="entry name" value="Rieske_2Fe-2S_sf"/>
</dbReference>
<dbReference type="SUPFAM" id="SSF55961">
    <property type="entry name" value="Bet v1-like"/>
    <property type="match status" value="1"/>
</dbReference>
<dbReference type="GO" id="GO:0008695">
    <property type="term" value="F:3-phenylpropionate dioxygenase activity"/>
    <property type="evidence" value="ECO:0007669"/>
    <property type="project" value="UniProtKB-EC"/>
</dbReference>
<dbReference type="AlphaFoldDB" id="A0A7K0D9I3"/>
<dbReference type="CDD" id="cd03469">
    <property type="entry name" value="Rieske_RO_Alpha_N"/>
    <property type="match status" value="1"/>
</dbReference>
<name>A0A7K0D9I3_9NOCA</name>
<dbReference type="PANTHER" id="PTHR43756">
    <property type="entry name" value="CHOLINE MONOOXYGENASE, CHLOROPLASTIC"/>
    <property type="match status" value="1"/>
</dbReference>
<keyword evidence="7" id="KW-0520">NAD</keyword>
<feature type="region of interest" description="Disordered" evidence="8">
    <location>
        <begin position="265"/>
        <end position="293"/>
    </location>
</feature>
<keyword evidence="11" id="KW-1185">Reference proteome</keyword>
<keyword evidence="4 10" id="KW-0560">Oxidoreductase</keyword>
<comment type="caution">
    <text evidence="10">The sequence shown here is derived from an EMBL/GenBank/DDBJ whole genome shotgun (WGS) entry which is preliminary data.</text>
</comment>
<dbReference type="GO" id="GO:0004497">
    <property type="term" value="F:monooxygenase activity"/>
    <property type="evidence" value="ECO:0007669"/>
    <property type="project" value="UniProtKB-ARBA"/>
</dbReference>
<feature type="domain" description="Rieske" evidence="9">
    <location>
        <begin position="63"/>
        <end position="170"/>
    </location>
</feature>
<dbReference type="InterPro" id="IPR001663">
    <property type="entry name" value="Rng_hydr_dOase-A"/>
</dbReference>
<dbReference type="OrthoDB" id="5243643at2"/>
<dbReference type="PRINTS" id="PR00090">
    <property type="entry name" value="RNGDIOXGNASE"/>
</dbReference>
<dbReference type="SUPFAM" id="SSF50022">
    <property type="entry name" value="ISP domain"/>
    <property type="match status" value="1"/>
</dbReference>
<gene>
    <name evidence="10" type="primary">hcaE_3</name>
    <name evidence="10" type="ORF">NRB20_46270</name>
</gene>
<dbReference type="InterPro" id="IPR015879">
    <property type="entry name" value="Ring_hydroxy_dOase_asu_C_dom"/>
</dbReference>
<dbReference type="EMBL" id="WEGK01000010">
    <property type="protein sequence ID" value="MQY21514.1"/>
    <property type="molecule type" value="Genomic_DNA"/>
</dbReference>
<evidence type="ECO:0000259" key="9">
    <source>
        <dbReference type="PROSITE" id="PS51296"/>
    </source>
</evidence>
<evidence type="ECO:0000256" key="8">
    <source>
        <dbReference type="SAM" id="MobiDB-lite"/>
    </source>
</evidence>
<dbReference type="Pfam" id="PF00355">
    <property type="entry name" value="Rieske"/>
    <property type="match status" value="1"/>
</dbReference>
<dbReference type="Pfam" id="PF00848">
    <property type="entry name" value="Ring_hydroxyl_A"/>
    <property type="match status" value="2"/>
</dbReference>
<dbReference type="GO" id="GO:0005506">
    <property type="term" value="F:iron ion binding"/>
    <property type="evidence" value="ECO:0007669"/>
    <property type="project" value="InterPro"/>
</dbReference>
<dbReference type="PROSITE" id="PS51296">
    <property type="entry name" value="RIESKE"/>
    <property type="match status" value="1"/>
</dbReference>
<feature type="compositionally biased region" description="Basic and acidic residues" evidence="8">
    <location>
        <begin position="271"/>
        <end position="293"/>
    </location>
</feature>
<dbReference type="Gene3D" id="3.90.380.10">
    <property type="entry name" value="Naphthalene 1,2-dioxygenase Alpha Subunit, Chain A, domain 1"/>
    <property type="match status" value="1"/>
</dbReference>
<dbReference type="PROSITE" id="PS00570">
    <property type="entry name" value="RING_HYDROXYL_ALPHA"/>
    <property type="match status" value="1"/>
</dbReference>
<evidence type="ECO:0000256" key="7">
    <source>
        <dbReference type="ARBA" id="ARBA00023027"/>
    </source>
</evidence>
<evidence type="ECO:0000256" key="4">
    <source>
        <dbReference type="ARBA" id="ARBA00023002"/>
    </source>
</evidence>
<evidence type="ECO:0000256" key="5">
    <source>
        <dbReference type="ARBA" id="ARBA00023004"/>
    </source>
</evidence>
<accession>A0A7K0D9I3</accession>
<dbReference type="PANTHER" id="PTHR43756:SF5">
    <property type="entry name" value="CHOLINE MONOOXYGENASE, CHLOROPLASTIC"/>
    <property type="match status" value="1"/>
</dbReference>
<dbReference type="Gene3D" id="2.102.10.10">
    <property type="entry name" value="Rieske [2Fe-2S] iron-sulphur domain"/>
    <property type="match status" value="1"/>
</dbReference>
<organism evidence="10 11">
    <name type="scientific">Nocardia macrotermitis</name>
    <dbReference type="NCBI Taxonomy" id="2585198"/>
    <lineage>
        <taxon>Bacteria</taxon>
        <taxon>Bacillati</taxon>
        <taxon>Actinomycetota</taxon>
        <taxon>Actinomycetes</taxon>
        <taxon>Mycobacteriales</taxon>
        <taxon>Nocardiaceae</taxon>
        <taxon>Nocardia</taxon>
    </lineage>
</organism>
<dbReference type="EC" id="1.14.12.19" evidence="10"/>
<keyword evidence="5" id="KW-0408">Iron</keyword>
<keyword evidence="2" id="KW-0001">2Fe-2S</keyword>
<evidence type="ECO:0000256" key="2">
    <source>
        <dbReference type="ARBA" id="ARBA00022714"/>
    </source>
</evidence>
<evidence type="ECO:0000313" key="11">
    <source>
        <dbReference type="Proteomes" id="UP000438448"/>
    </source>
</evidence>
<dbReference type="InterPro" id="IPR017941">
    <property type="entry name" value="Rieske_2Fe-2S"/>
</dbReference>
<protein>
    <submittedName>
        <fullName evidence="10">3-phenylpropionate/cinnamic acid dioxygenase subunit alpha</fullName>
        <ecNumber evidence="10">1.14.12.19</ecNumber>
    </submittedName>
</protein>
<dbReference type="Proteomes" id="UP000438448">
    <property type="component" value="Unassembled WGS sequence"/>
</dbReference>
<dbReference type="GO" id="GO:0051537">
    <property type="term" value="F:2 iron, 2 sulfur cluster binding"/>
    <property type="evidence" value="ECO:0007669"/>
    <property type="project" value="UniProtKB-KW"/>
</dbReference>
<evidence type="ECO:0000256" key="1">
    <source>
        <dbReference type="ARBA" id="ARBA00001962"/>
    </source>
</evidence>
<reference evidence="10 11" key="1">
    <citation type="submission" date="2019-10" db="EMBL/GenBank/DDBJ databases">
        <title>Nocardia macrotermitis sp. nov. and Nocardia aurantia sp. nov., isolated from the gut of fungus growing-termite Macrotermes natalensis.</title>
        <authorList>
            <person name="Benndorf R."/>
            <person name="Schwitalla J."/>
            <person name="Martin K."/>
            <person name="De Beer W."/>
            <person name="Kaster A.-K."/>
            <person name="Vollmers J."/>
            <person name="Poulsen M."/>
            <person name="Beemelmanns C."/>
        </authorList>
    </citation>
    <scope>NUCLEOTIDE SEQUENCE [LARGE SCALE GENOMIC DNA]</scope>
    <source>
        <strain evidence="10 11">RB20</strain>
    </source>
</reference>
<keyword evidence="6" id="KW-0411">Iron-sulfur</keyword>
<proteinExistence type="predicted"/>
<dbReference type="InterPro" id="IPR015881">
    <property type="entry name" value="ARHD_Rieske_2Fe_2S"/>
</dbReference>
<dbReference type="RefSeq" id="WP_153412342.1">
    <property type="nucleotide sequence ID" value="NZ_WEGK01000010.1"/>
</dbReference>
<comment type="cofactor">
    <cofactor evidence="1">
        <name>Fe cation</name>
        <dbReference type="ChEBI" id="CHEBI:24875"/>
    </cofactor>
</comment>